<accession>A0A0F4ZBK3</accession>
<keyword evidence="11" id="KW-0812">Transmembrane</keyword>
<evidence type="ECO:0000256" key="5">
    <source>
        <dbReference type="ARBA" id="ARBA00022729"/>
    </source>
</evidence>
<feature type="compositionally biased region" description="Polar residues" evidence="10">
    <location>
        <begin position="514"/>
        <end position="523"/>
    </location>
</feature>
<dbReference type="Gene3D" id="1.50.10.20">
    <property type="match status" value="1"/>
</dbReference>
<evidence type="ECO:0000256" key="1">
    <source>
        <dbReference type="ARBA" id="ARBA00001452"/>
    </source>
</evidence>
<name>A0A0F4ZBK3_9PEZI</name>
<reference evidence="13 14" key="1">
    <citation type="submission" date="2015-03" db="EMBL/GenBank/DDBJ databases">
        <authorList>
            <person name="Radwan O."/>
            <person name="Al-Naeli F.A."/>
            <person name="Rendon G.A."/>
            <person name="Fields C."/>
        </authorList>
    </citation>
    <scope>NUCLEOTIDE SEQUENCE [LARGE SCALE GENOMIC DNA]</scope>
    <source>
        <strain evidence="13">CR-DP1</strain>
    </source>
</reference>
<dbReference type="OrthoDB" id="4187847at2759"/>
<dbReference type="InterPro" id="IPR014480">
    <property type="entry name" value="Mannan-1_6-alpha_mannosidase"/>
</dbReference>
<dbReference type="GO" id="GO:0012505">
    <property type="term" value="C:endomembrane system"/>
    <property type="evidence" value="ECO:0007669"/>
    <property type="project" value="UniProtKB-SubCell"/>
</dbReference>
<keyword evidence="9" id="KW-0326">Glycosidase</keyword>
<keyword evidence="11" id="KW-1133">Transmembrane helix</keyword>
<evidence type="ECO:0000313" key="13">
    <source>
        <dbReference type="EMBL" id="KKA27640.1"/>
    </source>
</evidence>
<evidence type="ECO:0000256" key="7">
    <source>
        <dbReference type="ARBA" id="ARBA00023136"/>
    </source>
</evidence>
<evidence type="ECO:0000256" key="6">
    <source>
        <dbReference type="ARBA" id="ARBA00022801"/>
    </source>
</evidence>
<comment type="catalytic activity">
    <reaction evidence="1">
        <text>Random hydrolysis of (1-&gt;6)-alpha-D-mannosidic linkages in unbranched (1-&gt;6)-mannans.</text>
        <dbReference type="EC" id="3.2.1.101"/>
    </reaction>
</comment>
<evidence type="ECO:0000256" key="11">
    <source>
        <dbReference type="SAM" id="Phobius"/>
    </source>
</evidence>
<protein>
    <recommendedName>
        <fullName evidence="4">mannan endo-1,6-alpha-mannosidase</fullName>
        <ecNumber evidence="4">3.2.1.101</ecNumber>
    </recommendedName>
</protein>
<feature type="region of interest" description="Disordered" evidence="10">
    <location>
        <begin position="514"/>
        <end position="538"/>
    </location>
</feature>
<proteinExistence type="inferred from homology"/>
<evidence type="ECO:0000256" key="2">
    <source>
        <dbReference type="ARBA" id="ARBA00004308"/>
    </source>
</evidence>
<dbReference type="InterPro" id="IPR005198">
    <property type="entry name" value="Glyco_hydro_76"/>
</dbReference>
<dbReference type="AlphaFoldDB" id="A0A0F4ZBK3"/>
<evidence type="ECO:0000256" key="3">
    <source>
        <dbReference type="ARBA" id="ARBA00009699"/>
    </source>
</evidence>
<comment type="caution">
    <text evidence="13">The sequence shown here is derived from an EMBL/GenBank/DDBJ whole genome shotgun (WGS) entry which is preliminary data.</text>
</comment>
<comment type="subcellular location">
    <subcellularLocation>
        <location evidence="2">Endomembrane system</location>
    </subcellularLocation>
</comment>
<keyword evidence="7 11" id="KW-0472">Membrane</keyword>
<keyword evidence="14" id="KW-1185">Reference proteome</keyword>
<dbReference type="SUPFAM" id="SSF48208">
    <property type="entry name" value="Six-hairpin glycosidases"/>
    <property type="match status" value="1"/>
</dbReference>
<dbReference type="GO" id="GO:0008496">
    <property type="term" value="F:mannan endo-1,6-alpha-mannosidase activity"/>
    <property type="evidence" value="ECO:0007669"/>
    <property type="project" value="UniProtKB-EC"/>
</dbReference>
<organism evidence="13 14">
    <name type="scientific">Thielaviopsis punctulata</name>
    <dbReference type="NCBI Taxonomy" id="72032"/>
    <lineage>
        <taxon>Eukaryota</taxon>
        <taxon>Fungi</taxon>
        <taxon>Dikarya</taxon>
        <taxon>Ascomycota</taxon>
        <taxon>Pezizomycotina</taxon>
        <taxon>Sordariomycetes</taxon>
        <taxon>Hypocreomycetidae</taxon>
        <taxon>Microascales</taxon>
        <taxon>Ceratocystidaceae</taxon>
        <taxon>Thielaviopsis</taxon>
    </lineage>
</organism>
<evidence type="ECO:0000313" key="14">
    <source>
        <dbReference type="Proteomes" id="UP000033483"/>
    </source>
</evidence>
<dbReference type="GO" id="GO:0009272">
    <property type="term" value="P:fungal-type cell wall biogenesis"/>
    <property type="evidence" value="ECO:0007669"/>
    <property type="project" value="TreeGrafter"/>
</dbReference>
<feature type="chain" id="PRO_5002482359" description="mannan endo-1,6-alpha-mannosidase" evidence="12">
    <location>
        <begin position="28"/>
        <end position="538"/>
    </location>
</feature>
<dbReference type="FunFam" id="1.50.10.20:FF:000006">
    <property type="entry name" value="Mannan endo-1,6-alpha-mannosidase"/>
    <property type="match status" value="1"/>
</dbReference>
<dbReference type="PANTHER" id="PTHR12145">
    <property type="entry name" value="MANNAN ENDO-1,6-ALPHA-MANNOSIDASE DCW1"/>
    <property type="match status" value="1"/>
</dbReference>
<dbReference type="EC" id="3.2.1.101" evidence="4"/>
<dbReference type="EMBL" id="LAEV01001611">
    <property type="protein sequence ID" value="KKA27640.1"/>
    <property type="molecule type" value="Genomic_DNA"/>
</dbReference>
<gene>
    <name evidence="13" type="ORF">TD95_001711</name>
</gene>
<feature type="transmembrane region" description="Helical" evidence="11">
    <location>
        <begin position="435"/>
        <end position="456"/>
    </location>
</feature>
<sequence>MLSSLLSNPTRSLAAVLALSSSLGVNAYDLEPDNVDNIKSISKDMAADMMNFYADAMVAGAPGDLHTPYYWWEAGALMMVLIDYWKLTGDTTYNNDVMAALMHQTGKYNDYMPDNQTLTEGNDDQGFWGMAVMSAAELGFENPEEGKPGWLALAQAVFNTQAARWDTQHCNGGLRWQIFTWNNGYDYKNTISQGCFFNLAARLALYTGNSSYADWAEKTYDWVMSKKYIDRHYNVYDGAYISTDCTTLTPYQWTYNNGVFMLGLSAMYNMTGDDKWKQELDSMINGSKIFFRGPDDNIMTEVACETVNKCNYDQQSFKAYLSRWMAATTKWAPYTSDMIMPYLRATSIAAASQCVGGTNGRLCGLKWYTGKYDGTSGLGMQMAALEAVLTNLIGEQPAFLTANSGGTSKGDAGAGGDDVRLNPNYKVPVSTGSKVGAVFLTLFIIAGLISSLIWMLKDETISLLSFFSLSGFMRALHADLPSGVEGNGSDAAIYTDKAPSPVAVQAKTSAGTVARGSLTSESPIQGPPPTHVTGRAGA</sequence>
<evidence type="ECO:0000256" key="4">
    <source>
        <dbReference type="ARBA" id="ARBA00012350"/>
    </source>
</evidence>
<comment type="similarity">
    <text evidence="3">Belongs to the glycosyl hydrolase 76 family.</text>
</comment>
<dbReference type="InterPro" id="IPR008928">
    <property type="entry name" value="6-hairpin_glycosidase_sf"/>
</dbReference>
<feature type="signal peptide" evidence="12">
    <location>
        <begin position="1"/>
        <end position="27"/>
    </location>
</feature>
<dbReference type="Pfam" id="PF03663">
    <property type="entry name" value="Glyco_hydro_76"/>
    <property type="match status" value="1"/>
</dbReference>
<keyword evidence="5 12" id="KW-0732">Signal</keyword>
<dbReference type="Proteomes" id="UP000033483">
    <property type="component" value="Unassembled WGS sequence"/>
</dbReference>
<dbReference type="PANTHER" id="PTHR12145:SF36">
    <property type="entry name" value="MANNAN ENDO-1,6-ALPHA-MANNOSIDASE DCW1"/>
    <property type="match status" value="1"/>
</dbReference>
<evidence type="ECO:0000256" key="10">
    <source>
        <dbReference type="SAM" id="MobiDB-lite"/>
    </source>
</evidence>
<evidence type="ECO:0000256" key="8">
    <source>
        <dbReference type="ARBA" id="ARBA00023180"/>
    </source>
</evidence>
<dbReference type="GO" id="GO:0016052">
    <property type="term" value="P:carbohydrate catabolic process"/>
    <property type="evidence" value="ECO:0007669"/>
    <property type="project" value="InterPro"/>
</dbReference>
<evidence type="ECO:0000256" key="9">
    <source>
        <dbReference type="ARBA" id="ARBA00023295"/>
    </source>
</evidence>
<evidence type="ECO:0000256" key="12">
    <source>
        <dbReference type="SAM" id="SignalP"/>
    </source>
</evidence>
<keyword evidence="6" id="KW-0378">Hydrolase</keyword>
<keyword evidence="8" id="KW-0325">Glycoprotein</keyword>